<dbReference type="GO" id="GO:0008233">
    <property type="term" value="F:peptidase activity"/>
    <property type="evidence" value="ECO:0007669"/>
    <property type="project" value="UniProtKB-KW"/>
</dbReference>
<evidence type="ECO:0000313" key="6">
    <source>
        <dbReference type="Proteomes" id="UP000271098"/>
    </source>
</evidence>
<dbReference type="AlphaFoldDB" id="A0A183E859"/>
<dbReference type="WBParaSite" id="GPUH_0001717201-mRNA-1">
    <property type="protein sequence ID" value="GPUH_0001717201-mRNA-1"/>
    <property type="gene ID" value="GPUH_0001717201"/>
</dbReference>
<feature type="domain" description="UBP34/UBP24/USP9X/USP9Y-like ARM repeat region" evidence="4">
    <location>
        <begin position="64"/>
        <end position="425"/>
    </location>
</feature>
<name>A0A183E859_9BILA</name>
<protein>
    <submittedName>
        <fullName evidence="7">Ubiquitinyl hydrolase 1</fullName>
    </submittedName>
</protein>
<dbReference type="EMBL" id="UYRT01084768">
    <property type="protein sequence ID" value="VDN29273.1"/>
    <property type="molecule type" value="Genomic_DNA"/>
</dbReference>
<keyword evidence="1" id="KW-0645">Protease</keyword>
<evidence type="ECO:0000259" key="4">
    <source>
        <dbReference type="Pfam" id="PF25010"/>
    </source>
</evidence>
<dbReference type="Pfam" id="PF25010">
    <property type="entry name" value="ARM_UBP24_USP9X-Y"/>
    <property type="match status" value="1"/>
</dbReference>
<sequence>MIETVLVAGQLFSSNLQFSLQQDGAISVSQLTEWLREKNLVEILVRDNLHHPAYCESNLHFSLQQDGAISVSQLTEWLREKNLVEILVRDNLHHPAYCERLERIFRILLEKNAITLDDMDTLWNAQHGKHDVIQRDVHDLIAKLVNVFNIEMQDHLFERMKESWRMSSSRERTLLLDLIRRIGSLTLKSLSLLWDLFRDDRLPVEMVDAALDAHFSVLENAVPAEEVRRHYIERCIDELLIDSVFVLPTLKHMQRLMMLVPENDFCYGKRMTRAEFISTIQQDTALCSRLSENVSLYMDKVRNTVSNRSQPCNEADPGSMVFDGRYTHCDNLRVRLSFLHFLLTDGQLWLMTPQANEVWDALVVRSVFEYERTFGFQLFATMQDHDDIDPKALDSFFRSRILQLPVELLNEEGFSCFKIFWIAVNKKCKKLHQPTEGIPHYLLNDFELEGMDYLWEIMLQARNTVARLATLLWVDVLSNPHTEVISDLAQLIQMVVNKCFTVLKSNHDELINGERDDAEKDKIIKRMSRVLVALHCYICAFDEDCFLPDRKRQPLRKACLGRCFLVPIILSDRKCQLSGFDLS</sequence>
<organism evidence="7">
    <name type="scientific">Gongylonema pulchrum</name>
    <dbReference type="NCBI Taxonomy" id="637853"/>
    <lineage>
        <taxon>Eukaryota</taxon>
        <taxon>Metazoa</taxon>
        <taxon>Ecdysozoa</taxon>
        <taxon>Nematoda</taxon>
        <taxon>Chromadorea</taxon>
        <taxon>Rhabditida</taxon>
        <taxon>Spirurina</taxon>
        <taxon>Spiruromorpha</taxon>
        <taxon>Spiruroidea</taxon>
        <taxon>Gongylonematidae</taxon>
        <taxon>Gongylonema</taxon>
    </lineage>
</organism>
<evidence type="ECO:0000256" key="2">
    <source>
        <dbReference type="ARBA" id="ARBA00022786"/>
    </source>
</evidence>
<dbReference type="OrthoDB" id="289038at2759"/>
<proteinExistence type="predicted"/>
<dbReference type="GO" id="GO:0006508">
    <property type="term" value="P:proteolysis"/>
    <property type="evidence" value="ECO:0007669"/>
    <property type="project" value="UniProtKB-KW"/>
</dbReference>
<evidence type="ECO:0000313" key="7">
    <source>
        <dbReference type="WBParaSite" id="GPUH_0001717201-mRNA-1"/>
    </source>
</evidence>
<keyword evidence="3" id="KW-0378">Hydrolase</keyword>
<keyword evidence="6" id="KW-1185">Reference proteome</keyword>
<gene>
    <name evidence="5" type="ORF">GPUH_LOCUS17149</name>
</gene>
<evidence type="ECO:0000256" key="3">
    <source>
        <dbReference type="ARBA" id="ARBA00022801"/>
    </source>
</evidence>
<dbReference type="InterPro" id="IPR056850">
    <property type="entry name" value="ARM_UBP34_24_USP9X_Y"/>
</dbReference>
<accession>A0A183E859</accession>
<reference evidence="5 6" key="2">
    <citation type="submission" date="2018-11" db="EMBL/GenBank/DDBJ databases">
        <authorList>
            <consortium name="Pathogen Informatics"/>
        </authorList>
    </citation>
    <scope>NUCLEOTIDE SEQUENCE [LARGE SCALE GENOMIC DNA]</scope>
</reference>
<reference evidence="7" key="1">
    <citation type="submission" date="2016-06" db="UniProtKB">
        <authorList>
            <consortium name="WormBaseParasite"/>
        </authorList>
    </citation>
    <scope>IDENTIFICATION</scope>
</reference>
<keyword evidence="2" id="KW-0833">Ubl conjugation pathway</keyword>
<dbReference type="Proteomes" id="UP000271098">
    <property type="component" value="Unassembled WGS sequence"/>
</dbReference>
<evidence type="ECO:0000313" key="5">
    <source>
        <dbReference type="EMBL" id="VDN29273.1"/>
    </source>
</evidence>
<evidence type="ECO:0000256" key="1">
    <source>
        <dbReference type="ARBA" id="ARBA00022670"/>
    </source>
</evidence>